<feature type="domain" description="4Fe-4S ferredoxin-type" evidence="12">
    <location>
        <begin position="13"/>
        <end position="42"/>
    </location>
</feature>
<dbReference type="GO" id="GO:0016651">
    <property type="term" value="F:oxidoreductase activity, acting on NAD(P)H"/>
    <property type="evidence" value="ECO:0007669"/>
    <property type="project" value="InterPro"/>
</dbReference>
<dbReference type="Gene3D" id="3.30.70.3270">
    <property type="match status" value="1"/>
</dbReference>
<keyword evidence="2" id="KW-0004">4Fe-4S</keyword>
<evidence type="ECO:0000313" key="13">
    <source>
        <dbReference type="EMBL" id="OIQ79288.1"/>
    </source>
</evidence>
<dbReference type="PROSITE" id="PS00198">
    <property type="entry name" value="4FE4S_FER_1"/>
    <property type="match status" value="1"/>
</dbReference>
<feature type="domain" description="4Fe-4S ferredoxin-type" evidence="12">
    <location>
        <begin position="60"/>
        <end position="89"/>
    </location>
</feature>
<reference evidence="13" key="1">
    <citation type="submission" date="2016-10" db="EMBL/GenBank/DDBJ databases">
        <title>Sequence of Gallionella enrichment culture.</title>
        <authorList>
            <person name="Poehlein A."/>
            <person name="Muehling M."/>
            <person name="Daniel R."/>
        </authorList>
    </citation>
    <scope>NUCLEOTIDE SEQUENCE</scope>
</reference>
<sequence>MTGSKDGAPVLRGTLALDPVACTSCDVCIRECPTKCMTLTSHVEILEVGGRRAKKVNVLDTFEIDFGLCMYCGICVDVCPHDALFWAPTPTTSESGNGARERLVYNIEALAESLNSVPRSSEEKDQ</sequence>
<dbReference type="AlphaFoldDB" id="A0A1J5Q7B9"/>
<keyword evidence="6" id="KW-1278">Translocase</keyword>
<evidence type="ECO:0000256" key="8">
    <source>
        <dbReference type="ARBA" id="ARBA00023014"/>
    </source>
</evidence>
<protein>
    <submittedName>
        <fullName evidence="13">NAD(P)H-quinone oxidoreductase subunit I</fullName>
        <ecNumber evidence="13">1.6.5.-</ecNumber>
    </submittedName>
</protein>
<organism evidence="13">
    <name type="scientific">mine drainage metagenome</name>
    <dbReference type="NCBI Taxonomy" id="410659"/>
    <lineage>
        <taxon>unclassified sequences</taxon>
        <taxon>metagenomes</taxon>
        <taxon>ecological metagenomes</taxon>
    </lineage>
</organism>
<evidence type="ECO:0000256" key="3">
    <source>
        <dbReference type="ARBA" id="ARBA00022719"/>
    </source>
</evidence>
<comment type="caution">
    <text evidence="13">The sequence shown here is derived from an EMBL/GenBank/DDBJ whole genome shotgun (WGS) entry which is preliminary data.</text>
</comment>
<dbReference type="GO" id="GO:0048038">
    <property type="term" value="F:quinone binding"/>
    <property type="evidence" value="ECO:0007669"/>
    <property type="project" value="UniProtKB-KW"/>
</dbReference>
<evidence type="ECO:0000256" key="11">
    <source>
        <dbReference type="ARBA" id="ARBA00023136"/>
    </source>
</evidence>
<dbReference type="InterPro" id="IPR017896">
    <property type="entry name" value="4Fe4S_Fe-S-bd"/>
</dbReference>
<dbReference type="PROSITE" id="PS51379">
    <property type="entry name" value="4FE4S_FER_2"/>
    <property type="match status" value="2"/>
</dbReference>
<dbReference type="GO" id="GO:0016020">
    <property type="term" value="C:membrane"/>
    <property type="evidence" value="ECO:0007669"/>
    <property type="project" value="InterPro"/>
</dbReference>
<dbReference type="PANTHER" id="PTHR10849">
    <property type="entry name" value="NADH DEHYDROGENASE UBIQUINONE IRON-SULFUR PROTEIN 8, MITOCHONDRIAL"/>
    <property type="match status" value="1"/>
</dbReference>
<dbReference type="InterPro" id="IPR010226">
    <property type="entry name" value="NADH_quinone_OxRdtase_chainI"/>
</dbReference>
<keyword evidence="1" id="KW-1003">Cell membrane</keyword>
<dbReference type="Pfam" id="PF00037">
    <property type="entry name" value="Fer4"/>
    <property type="match status" value="1"/>
</dbReference>
<evidence type="ECO:0000256" key="5">
    <source>
        <dbReference type="ARBA" id="ARBA00022737"/>
    </source>
</evidence>
<dbReference type="GO" id="GO:0051539">
    <property type="term" value="F:4 iron, 4 sulfur cluster binding"/>
    <property type="evidence" value="ECO:0007669"/>
    <property type="project" value="UniProtKB-KW"/>
</dbReference>
<keyword evidence="8" id="KW-0411">Iron-sulfur</keyword>
<name>A0A1J5Q7B9_9ZZZZ</name>
<accession>A0A1J5Q7B9</accession>
<dbReference type="GO" id="GO:0046872">
    <property type="term" value="F:metal ion binding"/>
    <property type="evidence" value="ECO:0007669"/>
    <property type="project" value="UniProtKB-KW"/>
</dbReference>
<evidence type="ECO:0000256" key="4">
    <source>
        <dbReference type="ARBA" id="ARBA00022723"/>
    </source>
</evidence>
<proteinExistence type="predicted"/>
<dbReference type="EC" id="1.6.5.-" evidence="13"/>
<gene>
    <name evidence="13" type="primary">ndhI_5</name>
    <name evidence="13" type="ORF">GALL_389760</name>
</gene>
<evidence type="ECO:0000256" key="6">
    <source>
        <dbReference type="ARBA" id="ARBA00022967"/>
    </source>
</evidence>
<dbReference type="InterPro" id="IPR017900">
    <property type="entry name" value="4Fe4S_Fe_S_CS"/>
</dbReference>
<evidence type="ECO:0000256" key="7">
    <source>
        <dbReference type="ARBA" id="ARBA00023004"/>
    </source>
</evidence>
<keyword evidence="4" id="KW-0479">Metal-binding</keyword>
<keyword evidence="3" id="KW-0874">Quinone</keyword>
<evidence type="ECO:0000256" key="9">
    <source>
        <dbReference type="ARBA" id="ARBA00023027"/>
    </source>
</evidence>
<dbReference type="PANTHER" id="PTHR10849:SF24">
    <property type="entry name" value="NADH-QUINONE OXIDOREDUCTASE SUBUNIT I 2"/>
    <property type="match status" value="1"/>
</dbReference>
<keyword evidence="10" id="KW-0830">Ubiquinone</keyword>
<evidence type="ECO:0000259" key="12">
    <source>
        <dbReference type="PROSITE" id="PS51379"/>
    </source>
</evidence>
<keyword evidence="13" id="KW-0560">Oxidoreductase</keyword>
<dbReference type="EMBL" id="MLJW01001240">
    <property type="protein sequence ID" value="OIQ79288.1"/>
    <property type="molecule type" value="Genomic_DNA"/>
</dbReference>
<dbReference type="SUPFAM" id="SSF54862">
    <property type="entry name" value="4Fe-4S ferredoxins"/>
    <property type="match status" value="1"/>
</dbReference>
<evidence type="ECO:0000256" key="10">
    <source>
        <dbReference type="ARBA" id="ARBA00023075"/>
    </source>
</evidence>
<evidence type="ECO:0000256" key="2">
    <source>
        <dbReference type="ARBA" id="ARBA00022485"/>
    </source>
</evidence>
<keyword evidence="5" id="KW-0677">Repeat</keyword>
<keyword evidence="9" id="KW-0520">NAD</keyword>
<keyword evidence="11" id="KW-0472">Membrane</keyword>
<keyword evidence="7" id="KW-0408">Iron</keyword>
<evidence type="ECO:0000256" key="1">
    <source>
        <dbReference type="ARBA" id="ARBA00022475"/>
    </source>
</evidence>